<dbReference type="InterPro" id="IPR023395">
    <property type="entry name" value="MCP_dom_sf"/>
</dbReference>
<evidence type="ECO:0000256" key="10">
    <source>
        <dbReference type="ARBA" id="ARBA00023136"/>
    </source>
</evidence>
<evidence type="ECO:0000256" key="3">
    <source>
        <dbReference type="ARBA" id="ARBA00022448"/>
    </source>
</evidence>
<feature type="transmembrane region" description="Helical" evidence="13">
    <location>
        <begin position="282"/>
        <end position="303"/>
    </location>
</feature>
<evidence type="ECO:0000313" key="15">
    <source>
        <dbReference type="Proteomes" id="UP000663852"/>
    </source>
</evidence>
<dbReference type="InterPro" id="IPR018108">
    <property type="entry name" value="MCP_transmembrane"/>
</dbReference>
<dbReference type="InterPro" id="IPR044677">
    <property type="entry name" value="SLC25A3/Pic2/Mir1-like"/>
</dbReference>
<dbReference type="PANTHER" id="PTHR45671">
    <property type="entry name" value="SOLUTE CARRIER FAMILY 25 (MITOCHONDRIAL CARRIER PHOSPHATE CARRIER), MEMBER 3, LIKE-RELATED-RELATED"/>
    <property type="match status" value="1"/>
</dbReference>
<dbReference type="GO" id="GO:1990547">
    <property type="term" value="P:mitochondrial phosphate ion transmembrane transport"/>
    <property type="evidence" value="ECO:0007669"/>
    <property type="project" value="InterPro"/>
</dbReference>
<keyword evidence="7" id="KW-0809">Transit peptide</keyword>
<evidence type="ECO:0000256" key="4">
    <source>
        <dbReference type="ARBA" id="ARBA00022692"/>
    </source>
</evidence>
<evidence type="ECO:0000256" key="2">
    <source>
        <dbReference type="ARBA" id="ARBA00006375"/>
    </source>
</evidence>
<dbReference type="Gene3D" id="1.50.40.10">
    <property type="entry name" value="Mitochondrial carrier domain"/>
    <property type="match status" value="2"/>
</dbReference>
<comment type="caution">
    <text evidence="14">The sequence shown here is derived from an EMBL/GenBank/DDBJ whole genome shotgun (WGS) entry which is preliminary data.</text>
</comment>
<dbReference type="Proteomes" id="UP000663852">
    <property type="component" value="Unassembled WGS sequence"/>
</dbReference>
<dbReference type="SUPFAM" id="SSF103506">
    <property type="entry name" value="Mitochondrial carrier"/>
    <property type="match status" value="1"/>
</dbReference>
<gene>
    <name evidence="14" type="ORF">EDS130_LOCUS18237</name>
</gene>
<keyword evidence="4 11" id="KW-0812">Transmembrane</keyword>
<evidence type="ECO:0000256" key="6">
    <source>
        <dbReference type="ARBA" id="ARBA00022792"/>
    </source>
</evidence>
<dbReference type="Pfam" id="PF00153">
    <property type="entry name" value="Mito_carr"/>
    <property type="match status" value="3"/>
</dbReference>
<evidence type="ECO:0000256" key="13">
    <source>
        <dbReference type="SAM" id="Phobius"/>
    </source>
</evidence>
<dbReference type="FunFam" id="1.50.40.10:FF:000005">
    <property type="entry name" value="Mitochondrial phosphate carrier protein 2"/>
    <property type="match status" value="1"/>
</dbReference>
<comment type="similarity">
    <text evidence="2 12">Belongs to the mitochondrial carrier (TC 2.A.29) family.</text>
</comment>
<evidence type="ECO:0000256" key="1">
    <source>
        <dbReference type="ARBA" id="ARBA00004448"/>
    </source>
</evidence>
<accession>A0A814LQU7</accession>
<proteinExistence type="inferred from homology"/>
<evidence type="ECO:0000256" key="7">
    <source>
        <dbReference type="ARBA" id="ARBA00022946"/>
    </source>
</evidence>
<evidence type="ECO:0000313" key="14">
    <source>
        <dbReference type="EMBL" id="CAF1067077.1"/>
    </source>
</evidence>
<keyword evidence="5" id="KW-0677">Repeat</keyword>
<feature type="repeat" description="Solcar" evidence="11">
    <location>
        <begin position="280"/>
        <end position="376"/>
    </location>
</feature>
<dbReference type="OrthoDB" id="427452at2759"/>
<dbReference type="EMBL" id="CAJNOJ010000084">
    <property type="protein sequence ID" value="CAF1067077.1"/>
    <property type="molecule type" value="Genomic_DNA"/>
</dbReference>
<evidence type="ECO:0000256" key="11">
    <source>
        <dbReference type="PROSITE-ProRule" id="PRU00282"/>
    </source>
</evidence>
<name>A0A814LQU7_ADIRI</name>
<reference evidence="14" key="1">
    <citation type="submission" date="2021-02" db="EMBL/GenBank/DDBJ databases">
        <authorList>
            <person name="Nowell W R."/>
        </authorList>
    </citation>
    <scope>NUCLEOTIDE SEQUENCE</scope>
</reference>
<evidence type="ECO:0000256" key="8">
    <source>
        <dbReference type="ARBA" id="ARBA00022989"/>
    </source>
</evidence>
<comment type="subcellular location">
    <subcellularLocation>
        <location evidence="1">Mitochondrion inner membrane</location>
        <topology evidence="1">Multi-pass membrane protein</topology>
    </subcellularLocation>
</comment>
<feature type="repeat" description="Solcar" evidence="11">
    <location>
        <begin position="179"/>
        <end position="263"/>
    </location>
</feature>
<dbReference type="GO" id="GO:0005315">
    <property type="term" value="F:phosphate transmembrane transporter activity"/>
    <property type="evidence" value="ECO:0007669"/>
    <property type="project" value="InterPro"/>
</dbReference>
<keyword evidence="9" id="KW-0496">Mitochondrion</keyword>
<keyword evidence="8 13" id="KW-1133">Transmembrane helix</keyword>
<dbReference type="AlphaFoldDB" id="A0A814LQU7"/>
<dbReference type="GO" id="GO:0005743">
    <property type="term" value="C:mitochondrial inner membrane"/>
    <property type="evidence" value="ECO:0007669"/>
    <property type="project" value="UniProtKB-SubCell"/>
</dbReference>
<dbReference type="PANTHER" id="PTHR45671:SF10">
    <property type="entry name" value="SOLUTE CARRIER FAMILY 25 MEMBER 3"/>
    <property type="match status" value="1"/>
</dbReference>
<keyword evidence="3 12" id="KW-0813">Transport</keyword>
<organism evidence="14 15">
    <name type="scientific">Adineta ricciae</name>
    <name type="common">Rotifer</name>
    <dbReference type="NCBI Taxonomy" id="249248"/>
    <lineage>
        <taxon>Eukaryota</taxon>
        <taxon>Metazoa</taxon>
        <taxon>Spiralia</taxon>
        <taxon>Gnathifera</taxon>
        <taxon>Rotifera</taxon>
        <taxon>Eurotatoria</taxon>
        <taxon>Bdelloidea</taxon>
        <taxon>Adinetida</taxon>
        <taxon>Adinetidae</taxon>
        <taxon>Adineta</taxon>
    </lineage>
</organism>
<feature type="repeat" description="Solcar" evidence="11">
    <location>
        <begin position="82"/>
        <end position="166"/>
    </location>
</feature>
<dbReference type="PROSITE" id="PS50920">
    <property type="entry name" value="SOLCAR"/>
    <property type="match status" value="3"/>
</dbReference>
<feature type="transmembrane region" description="Helical" evidence="13">
    <location>
        <begin position="356"/>
        <end position="377"/>
    </location>
</feature>
<keyword evidence="6" id="KW-0999">Mitochondrion inner membrane</keyword>
<evidence type="ECO:0000256" key="12">
    <source>
        <dbReference type="RuleBase" id="RU000488"/>
    </source>
</evidence>
<sequence>MLIRRNNSNLNEPDHSYQQKNLTRMHSYRANSFLTVIHALIIIPYEYVRRITTRIIVGFSDHNRSKSSKNKYSYSCEIGSVKYYLYCGISGLLSCAITHTAVVPLDLIKCRLQVKPQKYENLIHAFQVTIAEEGIFSLTKGWAPTFIGYSLQGFGKFGFYEILKNFYSVVLGEQNAYLYRTLVYLLASASTEFLADVALAPWEAIKVRIQTQDNWASTLQQGLPKFYAEEGLAGLYKGLVPLWLRQIPYTMMKFACFERTKEVLYKYLLRKRRERRTKKEELGITFLAGYIAGIFCAIISHPADTIVSKLNNEKGLGLFDAIRRVGFAGNELKYKCTKLDYSRAYLGLWKGLGPRIFIVGTLSAIQLFFYDTAKVILGVPRM</sequence>
<evidence type="ECO:0000256" key="9">
    <source>
        <dbReference type="ARBA" id="ARBA00023128"/>
    </source>
</evidence>
<evidence type="ECO:0000256" key="5">
    <source>
        <dbReference type="ARBA" id="ARBA00022737"/>
    </source>
</evidence>
<keyword evidence="10 11" id="KW-0472">Membrane</keyword>
<protein>
    <submittedName>
        <fullName evidence="14">Uncharacterized protein</fullName>
    </submittedName>
</protein>